<dbReference type="InterPro" id="IPR000403">
    <property type="entry name" value="PI3/4_kinase_cat_dom"/>
</dbReference>
<dbReference type="Gene3D" id="1.10.1070.11">
    <property type="entry name" value="Phosphatidylinositol 3-/4-kinase, catalytic domain"/>
    <property type="match status" value="1"/>
</dbReference>
<dbReference type="InterPro" id="IPR018936">
    <property type="entry name" value="PI3/4_kinase_CS"/>
</dbReference>
<organism evidence="5 6">
    <name type="scientific">Hamiltosporidium tvaerminnensis</name>
    <dbReference type="NCBI Taxonomy" id="1176355"/>
    <lineage>
        <taxon>Eukaryota</taxon>
        <taxon>Fungi</taxon>
        <taxon>Fungi incertae sedis</taxon>
        <taxon>Microsporidia</taxon>
        <taxon>Dubosqiidae</taxon>
        <taxon>Hamiltosporidium</taxon>
    </lineage>
</organism>
<reference evidence="5 6" key="1">
    <citation type="submission" date="2017-12" db="EMBL/GenBank/DDBJ databases">
        <authorList>
            <person name="Pombert J.-F."/>
            <person name="Haag K.L."/>
            <person name="Ebert D."/>
        </authorList>
    </citation>
    <scope>NUCLEOTIDE SEQUENCE [LARGE SCALE GENOMIC DNA]</scope>
    <source>
        <strain evidence="5">IL-G-3</strain>
    </source>
</reference>
<dbReference type="InterPro" id="IPR015433">
    <property type="entry name" value="PI3/4_kinase"/>
</dbReference>
<comment type="caution">
    <text evidence="5">The sequence shown here is derived from an EMBL/GenBank/DDBJ whole genome shotgun (WGS) entry which is preliminary data.</text>
</comment>
<dbReference type="Proteomes" id="UP000292282">
    <property type="component" value="Unassembled WGS sequence"/>
</dbReference>
<keyword evidence="6" id="KW-1185">Reference proteome</keyword>
<dbReference type="PANTHER" id="PTHR10048:SF22">
    <property type="entry name" value="PHOSPHATIDYLINOSITOL 4-KINASE BETA"/>
    <property type="match status" value="1"/>
</dbReference>
<keyword evidence="1" id="KW-0808">Transferase</keyword>
<dbReference type="VEuPathDB" id="MicrosporidiaDB:CWI38_0537p0010"/>
<dbReference type="GO" id="GO:0004430">
    <property type="term" value="F:1-phosphatidylinositol 4-kinase activity"/>
    <property type="evidence" value="ECO:0007669"/>
    <property type="project" value="TreeGrafter"/>
</dbReference>
<dbReference type="InterPro" id="IPR036940">
    <property type="entry name" value="PI3/4_kinase_cat_sf"/>
</dbReference>
<dbReference type="GO" id="GO:0046854">
    <property type="term" value="P:phosphatidylinositol phosphate biosynthetic process"/>
    <property type="evidence" value="ECO:0007669"/>
    <property type="project" value="InterPro"/>
</dbReference>
<dbReference type="EMBL" id="PITK01000537">
    <property type="protein sequence ID" value="TBU13078.1"/>
    <property type="molecule type" value="Genomic_DNA"/>
</dbReference>
<dbReference type="Pfam" id="PF00454">
    <property type="entry name" value="PI3_PI4_kinase"/>
    <property type="match status" value="1"/>
</dbReference>
<evidence type="ECO:0000256" key="3">
    <source>
        <dbReference type="SAM" id="MobiDB-lite"/>
    </source>
</evidence>
<dbReference type="PROSITE" id="PS50290">
    <property type="entry name" value="PI3_4_KINASE_3"/>
    <property type="match status" value="1"/>
</dbReference>
<dbReference type="AlphaFoldDB" id="A0A4Q9LWH0"/>
<dbReference type="SMART" id="SM00146">
    <property type="entry name" value="PI3Kc"/>
    <property type="match status" value="1"/>
</dbReference>
<dbReference type="OrthoDB" id="10264149at2759"/>
<evidence type="ECO:0000313" key="5">
    <source>
        <dbReference type="EMBL" id="TBU13078.1"/>
    </source>
</evidence>
<evidence type="ECO:0000256" key="1">
    <source>
        <dbReference type="ARBA" id="ARBA00022679"/>
    </source>
</evidence>
<dbReference type="InterPro" id="IPR011009">
    <property type="entry name" value="Kinase-like_dom_sf"/>
</dbReference>
<feature type="compositionally biased region" description="Polar residues" evidence="3">
    <location>
        <begin position="623"/>
        <end position="645"/>
    </location>
</feature>
<name>A0A4Q9LWH0_9MICR</name>
<feature type="domain" description="PI3K/PI4K catalytic" evidence="4">
    <location>
        <begin position="301"/>
        <end position="576"/>
    </location>
</feature>
<gene>
    <name evidence="5" type="ORF">CWI38_0537p0010</name>
</gene>
<dbReference type="STRING" id="1176355.A0A4Q9LWH0"/>
<evidence type="ECO:0000313" key="6">
    <source>
        <dbReference type="Proteomes" id="UP000292282"/>
    </source>
</evidence>
<evidence type="ECO:0000259" key="4">
    <source>
        <dbReference type="PROSITE" id="PS50290"/>
    </source>
</evidence>
<dbReference type="Gene3D" id="3.30.1010.10">
    <property type="entry name" value="Phosphatidylinositol 3-kinase Catalytic Subunit, Chain A, domain 4"/>
    <property type="match status" value="1"/>
</dbReference>
<proteinExistence type="predicted"/>
<dbReference type="PROSITE" id="PS00916">
    <property type="entry name" value="PI3_4_KINASE_2"/>
    <property type="match status" value="1"/>
</dbReference>
<evidence type="ECO:0000256" key="2">
    <source>
        <dbReference type="ARBA" id="ARBA00022777"/>
    </source>
</evidence>
<dbReference type="GO" id="GO:0048015">
    <property type="term" value="P:phosphatidylinositol-mediated signaling"/>
    <property type="evidence" value="ECO:0007669"/>
    <property type="project" value="TreeGrafter"/>
</dbReference>
<feature type="compositionally biased region" description="Basic and acidic residues" evidence="3">
    <location>
        <begin position="600"/>
        <end position="620"/>
    </location>
</feature>
<sequence>MKLEYKKDVLVVLPELVHIFFFHTEDITYLGTLETEQNKLCILLIGEIYECDSLREEREKCKRKLIFNPISSFLKYLDCKNILFKNLIYNHLNGYNYLSFKTIKIPKVELIFPNLKGILFYFVKSISWIISDSLFNCLKDYEKIFSNKRFRFKERGRKSRLFYGKSFEKKDLTSNISFFEELIEISKRLKYLHKNMRQKGLEIEIGLVNYNLPAKIYIPFLPTGKYILRILLDHSYILDSAENSPYLIVLEIADEYINRNEIISEETRNVAVILNQLTTLEITKKYEANIIKQKIIENLQNISQNKLYMSSWSTKRETIKSQSVYSNLRGWNIKSMIVKTGNDLRQEMIASQLLTEMINIWKEEKLDIWVLNYGIYLIGSDCGFIETITDAYSIHAIKKRNISKKKSYFLKSYFLTKYGPEHSGEYKRALRNFLISLVGYSLATYILQIKDRHNGNILIGKDGHIIHIDFGFILGDHPGFYRVETAPFKISREYCDLLGNLVNDFKSLFLEGFLSLRKYNDRLCRIIEIMMEKSKVKCLNKNSLIYFRERFKLDLGDKEIEKYVVDLINWIIIIIRFESGLNAEESWERASMGVIMRAEMHEEQTPPLKEEKREEDDAKNFKPRNNTPHISQGGTTLEEPTNNINEESDLEEETKLVKEVEEKCRNFREGS</sequence>
<dbReference type="CDD" id="cd00893">
    <property type="entry name" value="PI4Kc_III"/>
    <property type="match status" value="1"/>
</dbReference>
<keyword evidence="2 5" id="KW-0418">Kinase</keyword>
<dbReference type="PANTHER" id="PTHR10048">
    <property type="entry name" value="PHOSPHATIDYLINOSITOL KINASE"/>
    <property type="match status" value="1"/>
</dbReference>
<dbReference type="GO" id="GO:0016020">
    <property type="term" value="C:membrane"/>
    <property type="evidence" value="ECO:0007669"/>
    <property type="project" value="TreeGrafter"/>
</dbReference>
<feature type="region of interest" description="Disordered" evidence="3">
    <location>
        <begin position="600"/>
        <end position="657"/>
    </location>
</feature>
<accession>A0A4Q9LWH0</accession>
<dbReference type="GO" id="GO:0005737">
    <property type="term" value="C:cytoplasm"/>
    <property type="evidence" value="ECO:0007669"/>
    <property type="project" value="TreeGrafter"/>
</dbReference>
<protein>
    <submittedName>
        <fullName evidence="5">Phosphatidylinositol 4-kinase</fullName>
    </submittedName>
</protein>
<dbReference type="SUPFAM" id="SSF56112">
    <property type="entry name" value="Protein kinase-like (PK-like)"/>
    <property type="match status" value="1"/>
</dbReference>